<dbReference type="SUPFAM" id="SSF54211">
    <property type="entry name" value="Ribosomal protein S5 domain 2-like"/>
    <property type="match status" value="1"/>
</dbReference>
<dbReference type="InterPro" id="IPR037196">
    <property type="entry name" value="HSP90_C"/>
</dbReference>
<evidence type="ECO:0000259" key="12">
    <source>
        <dbReference type="SMART" id="SM00387"/>
    </source>
</evidence>
<dbReference type="AlphaFoldDB" id="A0A0A0BHU1"/>
<dbReference type="GO" id="GO:0005524">
    <property type="term" value="F:ATP binding"/>
    <property type="evidence" value="ECO:0007669"/>
    <property type="project" value="UniProtKB-UniRule"/>
</dbReference>
<dbReference type="InterPro" id="IPR020575">
    <property type="entry name" value="Hsp90_N"/>
</dbReference>
<dbReference type="EMBL" id="JRQD01000002">
    <property type="protein sequence ID" value="KGM07455.1"/>
    <property type="molecule type" value="Genomic_DNA"/>
</dbReference>
<dbReference type="GO" id="GO:0016887">
    <property type="term" value="F:ATP hydrolysis activity"/>
    <property type="evidence" value="ECO:0007669"/>
    <property type="project" value="InterPro"/>
</dbReference>
<evidence type="ECO:0000256" key="6">
    <source>
        <dbReference type="ARBA" id="ARBA00023016"/>
    </source>
</evidence>
<keyword evidence="4 10" id="KW-0547">Nucleotide-binding</keyword>
<dbReference type="Gene3D" id="3.30.230.80">
    <property type="match status" value="1"/>
</dbReference>
<dbReference type="Pfam" id="PF02518">
    <property type="entry name" value="HATPase_c"/>
    <property type="match status" value="1"/>
</dbReference>
<dbReference type="FunFam" id="3.30.230.80:FF:000002">
    <property type="entry name" value="Molecular chaperone HtpG"/>
    <property type="match status" value="1"/>
</dbReference>
<dbReference type="HAMAP" id="MF_00505">
    <property type="entry name" value="HSP90"/>
    <property type="match status" value="1"/>
</dbReference>
<dbReference type="NCBIfam" id="NF003555">
    <property type="entry name" value="PRK05218.1"/>
    <property type="match status" value="1"/>
</dbReference>
<gene>
    <name evidence="10 13" type="primary">htpG</name>
    <name evidence="13" type="ORF">LP43_1066</name>
</gene>
<keyword evidence="3 10" id="KW-0963">Cytoplasm</keyword>
<keyword evidence="7 10" id="KW-0143">Chaperone</keyword>
<dbReference type="PRINTS" id="PR00775">
    <property type="entry name" value="HEATSHOCK90"/>
</dbReference>
<keyword evidence="6 10" id="KW-0346">Stress response</keyword>
<evidence type="ECO:0000256" key="8">
    <source>
        <dbReference type="ARBA" id="ARBA00058590"/>
    </source>
</evidence>
<dbReference type="Gene3D" id="3.30.565.10">
    <property type="entry name" value="Histidine kinase-like ATPase, C-terminal domain"/>
    <property type="match status" value="1"/>
</dbReference>
<dbReference type="Pfam" id="PF00183">
    <property type="entry name" value="HSP90"/>
    <property type="match status" value="1"/>
</dbReference>
<evidence type="ECO:0000256" key="10">
    <source>
        <dbReference type="HAMAP-Rule" id="MF_00505"/>
    </source>
</evidence>
<dbReference type="InterPro" id="IPR003594">
    <property type="entry name" value="HATPase_dom"/>
</dbReference>
<comment type="caution">
    <text evidence="13">The sequence shown here is derived from an EMBL/GenBank/DDBJ whole genome shotgun (WGS) entry which is preliminary data.</text>
</comment>
<dbReference type="RefSeq" id="WP_036312732.1">
    <property type="nucleotide sequence ID" value="NZ_JRQD01000002.1"/>
</dbReference>
<organism evidence="13 14">
    <name type="scientific">Methylophaga thiooxydans</name>
    <dbReference type="NCBI Taxonomy" id="392484"/>
    <lineage>
        <taxon>Bacteria</taxon>
        <taxon>Pseudomonadati</taxon>
        <taxon>Pseudomonadota</taxon>
        <taxon>Gammaproteobacteria</taxon>
        <taxon>Thiotrichales</taxon>
        <taxon>Piscirickettsiaceae</taxon>
        <taxon>Methylophaga</taxon>
    </lineage>
</organism>
<accession>A0A0A0BHU1</accession>
<feature type="binding site" evidence="11">
    <location>
        <position position="96"/>
    </location>
    <ligand>
        <name>ATP</name>
        <dbReference type="ChEBI" id="CHEBI:30616"/>
    </ligand>
</feature>
<feature type="binding site" evidence="11">
    <location>
        <position position="177"/>
    </location>
    <ligand>
        <name>ATP</name>
        <dbReference type="ChEBI" id="CHEBI:30616"/>
    </ligand>
</feature>
<dbReference type="GO" id="GO:0005737">
    <property type="term" value="C:cytoplasm"/>
    <property type="evidence" value="ECO:0007669"/>
    <property type="project" value="UniProtKB-SubCell"/>
</dbReference>
<feature type="binding site" evidence="11">
    <location>
        <position position="83"/>
    </location>
    <ligand>
        <name>ATP</name>
        <dbReference type="ChEBI" id="CHEBI:30616"/>
    </ligand>
</feature>
<evidence type="ECO:0000256" key="3">
    <source>
        <dbReference type="ARBA" id="ARBA00022490"/>
    </source>
</evidence>
<feature type="binding site" evidence="11">
    <location>
        <begin position="125"/>
        <end position="130"/>
    </location>
    <ligand>
        <name>ATP</name>
        <dbReference type="ChEBI" id="CHEBI:30616"/>
    </ligand>
</feature>
<comment type="subunit">
    <text evidence="10">Homodimer.</text>
</comment>
<evidence type="ECO:0000256" key="11">
    <source>
        <dbReference type="PIRSR" id="PIRSR002583-1"/>
    </source>
</evidence>
<feature type="binding site" evidence="11">
    <location>
        <position position="88"/>
    </location>
    <ligand>
        <name>ATP</name>
        <dbReference type="ChEBI" id="CHEBI:30616"/>
    </ligand>
</feature>
<comment type="caution">
    <text evidence="10">Lacks conserved residue(s) required for the propagation of feature annotation.</text>
</comment>
<feature type="binding site" evidence="11">
    <location>
        <position position="41"/>
    </location>
    <ligand>
        <name>ATP</name>
        <dbReference type="ChEBI" id="CHEBI:30616"/>
    </ligand>
</feature>
<dbReference type="InterPro" id="IPR001404">
    <property type="entry name" value="Hsp90_fam"/>
</dbReference>
<dbReference type="Gene3D" id="3.40.50.11260">
    <property type="match status" value="1"/>
</dbReference>
<dbReference type="SMART" id="SM00387">
    <property type="entry name" value="HATPase_c"/>
    <property type="match status" value="1"/>
</dbReference>
<evidence type="ECO:0000256" key="2">
    <source>
        <dbReference type="ARBA" id="ARBA00008239"/>
    </source>
</evidence>
<dbReference type="SUPFAM" id="SSF110942">
    <property type="entry name" value="HSP90 C-terminal domain"/>
    <property type="match status" value="1"/>
</dbReference>
<evidence type="ECO:0000256" key="9">
    <source>
        <dbReference type="ARBA" id="ARBA00070675"/>
    </source>
</evidence>
<reference evidence="13 14" key="1">
    <citation type="submission" date="2014-09" db="EMBL/GenBank/DDBJ databases">
        <authorList>
            <person name="Grob C."/>
            <person name="Taubert M."/>
            <person name="Howat A.M."/>
            <person name="Burns O.J."/>
            <person name="Dixon J.L."/>
            <person name="Chen Y."/>
            <person name="Murrell J.C."/>
        </authorList>
    </citation>
    <scope>NUCLEOTIDE SEQUENCE [LARGE SCALE GENOMIC DNA]</scope>
    <source>
        <strain evidence="13">L4</strain>
    </source>
</reference>
<keyword evidence="5 10" id="KW-0067">ATP-binding</keyword>
<proteinExistence type="inferred from homology"/>
<evidence type="ECO:0000256" key="4">
    <source>
        <dbReference type="ARBA" id="ARBA00022741"/>
    </source>
</evidence>
<evidence type="ECO:0000313" key="13">
    <source>
        <dbReference type="EMBL" id="KGM07455.1"/>
    </source>
</evidence>
<dbReference type="InterPro" id="IPR020568">
    <property type="entry name" value="Ribosomal_Su5_D2-typ_SF"/>
</dbReference>
<dbReference type="GO" id="GO:0140662">
    <property type="term" value="F:ATP-dependent protein folding chaperone"/>
    <property type="evidence" value="ECO:0007669"/>
    <property type="project" value="InterPro"/>
</dbReference>
<comment type="function">
    <text evidence="8 10">Molecular chaperone. Has ATPase activity.</text>
</comment>
<dbReference type="Gene3D" id="1.20.120.790">
    <property type="entry name" value="Heat shock protein 90, C-terminal domain"/>
    <property type="match status" value="1"/>
</dbReference>
<evidence type="ECO:0000313" key="14">
    <source>
        <dbReference type="Proteomes" id="UP000029999"/>
    </source>
</evidence>
<feature type="region of interest" description="C" evidence="10">
    <location>
        <begin position="562"/>
        <end position="635"/>
    </location>
</feature>
<feature type="binding site" evidence="11">
    <location>
        <begin position="103"/>
        <end position="104"/>
    </location>
    <ligand>
        <name>ATP</name>
        <dbReference type="ChEBI" id="CHEBI:30616"/>
    </ligand>
</feature>
<dbReference type="InterPro" id="IPR019805">
    <property type="entry name" value="Heat_shock_protein_90_CS"/>
</dbReference>
<evidence type="ECO:0000256" key="5">
    <source>
        <dbReference type="ARBA" id="ARBA00022840"/>
    </source>
</evidence>
<dbReference type="InterPro" id="IPR036890">
    <property type="entry name" value="HATPase_C_sf"/>
</dbReference>
<dbReference type="PROSITE" id="PS00298">
    <property type="entry name" value="HSP90"/>
    <property type="match status" value="1"/>
</dbReference>
<comment type="subcellular location">
    <subcellularLocation>
        <location evidence="1 10">Cytoplasm</location>
    </subcellularLocation>
</comment>
<evidence type="ECO:0000256" key="1">
    <source>
        <dbReference type="ARBA" id="ARBA00004496"/>
    </source>
</evidence>
<dbReference type="PANTHER" id="PTHR11528">
    <property type="entry name" value="HEAT SHOCK PROTEIN 90 FAMILY MEMBER"/>
    <property type="match status" value="1"/>
</dbReference>
<dbReference type="CDD" id="cd16927">
    <property type="entry name" value="HATPase_Hsp90-like"/>
    <property type="match status" value="1"/>
</dbReference>
<feature type="domain" description="Histidine kinase/HSP90-like ATPase" evidence="12">
    <location>
        <begin position="30"/>
        <end position="187"/>
    </location>
</feature>
<comment type="similarity">
    <text evidence="2 10">Belongs to the heat shock protein 90 family.</text>
</comment>
<feature type="binding site" evidence="11">
    <location>
        <position position="344"/>
    </location>
    <ligand>
        <name>ATP</name>
        <dbReference type="ChEBI" id="CHEBI:30616"/>
    </ligand>
</feature>
<dbReference type="GO" id="GO:0051082">
    <property type="term" value="F:unfolded protein binding"/>
    <property type="evidence" value="ECO:0007669"/>
    <property type="project" value="UniProtKB-UniRule"/>
</dbReference>
<name>A0A0A0BHU1_9GAMM</name>
<dbReference type="SUPFAM" id="SSF55874">
    <property type="entry name" value="ATPase domain of HSP90 chaperone/DNA topoisomerase II/histidine kinase"/>
    <property type="match status" value="1"/>
</dbReference>
<dbReference type="PIRSF" id="PIRSF002583">
    <property type="entry name" value="Hsp90"/>
    <property type="match status" value="1"/>
</dbReference>
<dbReference type="FunFam" id="3.30.565.10:FF:000009">
    <property type="entry name" value="Molecular chaperone HtpG"/>
    <property type="match status" value="1"/>
</dbReference>
<feature type="binding site" evidence="11">
    <location>
        <position position="37"/>
    </location>
    <ligand>
        <name>ATP</name>
        <dbReference type="ChEBI" id="CHEBI:30616"/>
    </ligand>
</feature>
<dbReference type="STRING" id="392484.LP43_1066"/>
<feature type="region of interest" description="A; substrate-binding" evidence="10">
    <location>
        <begin position="1"/>
        <end position="344"/>
    </location>
</feature>
<evidence type="ECO:0000256" key="7">
    <source>
        <dbReference type="ARBA" id="ARBA00023186"/>
    </source>
</evidence>
<sequence length="635" mass="72127">MSVDAHKETLGFQTEVKQLLNLMIHSLYSNKEIFLRELVSNAADAADKLRFEALSDDALYEEDGELNIRVAFDKDAGTVTISDNGIGMNREEVVDNIGTIARSGTRKFFDSLTGDQTKDSQLIGQFGVGFYSAFIVADKVTLRTRRAGLGAEHGVQWESAGEGEFTIETIEKAERGTEIILHLRDGEDEFLNGWRLRNIISKYSDHINLPILMAKEPVPNEDGEIDEADQGDETVNKATALWTLAKNDISDDEYKEFYKQIAHDFQDPMTWSHNKVEGNLEYTSLLYIPSKAPFDLWDRDRMHGIKLYVKRVFIMEDSDQLMPRYLRFIRGVIDTNDLPLNVSREILQSSKTIDTIRAASVKKVLSELNKMAKNEPEQYAEFWKEFGQVIKEGPGEDFANKEALAKLLRFASTETGSQEQTVSLEDYVSRMKDKQDKIYYITAESFAAAKNSPHLEVFRKKGIEVLLLSDRVDEWLTQSLTEFDGKHMQSVAKGDLDLGELEDEEEKKAHEEIDKNFEDLVERVKKTLDEKVKDVRITHRLTDSPACLVADHYDMSANLERMLKAAGQEVSGSKPILELNPEHPMVAKLKDEADETRFTDWTSIIFDQALLAEGGQLDDPANYVKRINELLLKIA</sequence>
<protein>
    <recommendedName>
        <fullName evidence="9 10">Chaperone protein HtpG</fullName>
    </recommendedName>
    <alternativeName>
        <fullName evidence="10">Heat shock protein HtpG</fullName>
    </alternativeName>
    <alternativeName>
        <fullName evidence="10">High temperature protein G</fullName>
    </alternativeName>
</protein>
<dbReference type="Proteomes" id="UP000029999">
    <property type="component" value="Unassembled WGS sequence"/>
</dbReference>